<evidence type="ECO:0000313" key="3">
    <source>
        <dbReference type="Proteomes" id="UP000000496"/>
    </source>
</evidence>
<sequence>MGWEDYHLFSFEYGGRYFEFDGNVRFTDRLSSLKMKEGDELLYVYDFGDSWKHSVVLEALIPKNEKSFYPCCIDGKRACPPEDSGGVWLYREKLKILKNKKHPDHEDLIDWIGKDFNPEYFDLKEVNENIHSAFTCV</sequence>
<dbReference type="HOGENOM" id="CLU_085055_2_1_0"/>
<gene>
    <name evidence="2" type="ordered locus">SNE_B24080</name>
</gene>
<dbReference type="AlphaFoldDB" id="F8L2S1"/>
<geneLocation type="plasmid" evidence="2 3">
    <name>pSn</name>
</geneLocation>
<evidence type="ECO:0000313" key="2">
    <source>
        <dbReference type="EMBL" id="CCB87767.1"/>
    </source>
</evidence>
<evidence type="ECO:0000259" key="1">
    <source>
        <dbReference type="Pfam" id="PF07929"/>
    </source>
</evidence>
<dbReference type="InterPro" id="IPR012912">
    <property type="entry name" value="Plasmid_pRiA4b_Orf3-like"/>
</dbReference>
<dbReference type="SUPFAM" id="SSF159941">
    <property type="entry name" value="MM3350-like"/>
    <property type="match status" value="1"/>
</dbReference>
<dbReference type="EMBL" id="FR872581">
    <property type="protein sequence ID" value="CCB87767.1"/>
    <property type="molecule type" value="Genomic_DNA"/>
</dbReference>
<protein>
    <recommendedName>
        <fullName evidence="1">Plasmid pRiA4b Orf3-like domain-containing protein</fullName>
    </recommendedName>
</protein>
<reference evidence="2 3" key="2">
    <citation type="journal article" date="2011" name="Mol. Biol. Evol.">
        <title>Unity in variety--the pan-genome of the Chlamydiae.</title>
        <authorList>
            <person name="Collingro A."/>
            <person name="Tischler P."/>
            <person name="Weinmaier T."/>
            <person name="Penz T."/>
            <person name="Heinz E."/>
            <person name="Brunham R.C."/>
            <person name="Read T.D."/>
            <person name="Bavoil P.M."/>
            <person name="Sachse K."/>
            <person name="Kahane S."/>
            <person name="Friedman M.G."/>
            <person name="Rattei T."/>
            <person name="Myers G.S."/>
            <person name="Horn M."/>
        </authorList>
    </citation>
    <scope>NUCLEOTIDE SEQUENCE [LARGE SCALE GENOMIC DNA]</scope>
    <source>
        <strain evidence="3">ATCC VR-1471 / Z</strain>
        <plasmid evidence="2 3">pSn</plasmid>
    </source>
</reference>
<keyword evidence="3" id="KW-1185">Reference proteome</keyword>
<dbReference type="InterPro" id="IPR024047">
    <property type="entry name" value="MM3350-like_sf"/>
</dbReference>
<proteinExistence type="predicted"/>
<accession>F8L2S1</accession>
<reference key="1">
    <citation type="journal article" date="2011" name="Mol. Biol. Evol.">
        <title>Unity in variety -- the pan-genome of the Chlamydiae.</title>
        <authorList>
            <person name="Collingro A."/>
            <person name="Tischler P."/>
            <person name="Weinmaier T."/>
            <person name="Penz T."/>
            <person name="Heinz E."/>
            <person name="Brunham R.C."/>
            <person name="Read T.D."/>
            <person name="Bavoil P.M."/>
            <person name="Sachse K."/>
            <person name="Kahane S."/>
            <person name="Friedman M.G."/>
            <person name="Rattei T."/>
            <person name="Myers G.S.A."/>
            <person name="Horn M."/>
        </authorList>
    </citation>
    <scope>NUCLEOTIDE SEQUENCE</scope>
    <source>
        <strain>Z</strain>
    </source>
</reference>
<name>F8L2S1_SIMNZ</name>
<dbReference type="KEGG" id="sng:SNE_B24080"/>
<dbReference type="Proteomes" id="UP000000496">
    <property type="component" value="Plasmid pSn"/>
</dbReference>
<dbReference type="PANTHER" id="PTHR41878">
    <property type="entry name" value="LEXA REPRESSOR-RELATED"/>
    <property type="match status" value="1"/>
</dbReference>
<dbReference type="PANTHER" id="PTHR41878:SF1">
    <property type="entry name" value="TNPR PROTEIN"/>
    <property type="match status" value="1"/>
</dbReference>
<feature type="domain" description="Plasmid pRiA4b Orf3-like" evidence="1">
    <location>
        <begin position="1"/>
        <end position="125"/>
    </location>
</feature>
<dbReference type="eggNOG" id="COG4974">
    <property type="taxonomic scope" value="Bacteria"/>
</dbReference>
<dbReference type="Pfam" id="PF07929">
    <property type="entry name" value="PRiA4_ORF3"/>
    <property type="match status" value="1"/>
</dbReference>
<keyword evidence="2" id="KW-0614">Plasmid</keyword>
<organism evidence="2 3">
    <name type="scientific">Simkania negevensis (strain ATCC VR-1471 / DSM 27360 / Z)</name>
    <dbReference type="NCBI Taxonomy" id="331113"/>
    <lineage>
        <taxon>Bacteria</taxon>
        <taxon>Pseudomonadati</taxon>
        <taxon>Chlamydiota</taxon>
        <taxon>Chlamydiia</taxon>
        <taxon>Parachlamydiales</taxon>
        <taxon>Simkaniaceae</taxon>
        <taxon>Simkania</taxon>
    </lineage>
</organism>
<dbReference type="Gene3D" id="3.10.290.30">
    <property type="entry name" value="MM3350-like"/>
    <property type="match status" value="1"/>
</dbReference>